<evidence type="ECO:0000256" key="5">
    <source>
        <dbReference type="ARBA" id="ARBA00023014"/>
    </source>
</evidence>
<dbReference type="InterPro" id="IPR050294">
    <property type="entry name" value="RnfB_subfamily"/>
</dbReference>
<dbReference type="EMBL" id="SSTM01000002">
    <property type="protein sequence ID" value="TJW11514.1"/>
    <property type="molecule type" value="Genomic_DNA"/>
</dbReference>
<feature type="domain" description="4Fe-4S ferredoxin-type" evidence="6">
    <location>
        <begin position="84"/>
        <end position="113"/>
    </location>
</feature>
<dbReference type="GO" id="GO:0046872">
    <property type="term" value="F:metal ion binding"/>
    <property type="evidence" value="ECO:0007669"/>
    <property type="project" value="UniProtKB-KW"/>
</dbReference>
<sequence length="154" mass="16786">MKRIYALEDWCIDCKRCEVACKVFHSKSKDPVKAFLFEQPRPRNRVRVEGNRTLSIAINCRHCPAPKCVEGCISGAMTRNPETGVVTSNPEKCVGCRTCVSLCPFGAVTIEEGPRHPIAFKCDLCGEVPGVPGSPSCVAACPNRALIYVESEGN</sequence>
<dbReference type="PROSITE" id="PS00198">
    <property type="entry name" value="4FE4S_FER_1"/>
    <property type="match status" value="1"/>
</dbReference>
<evidence type="ECO:0000256" key="4">
    <source>
        <dbReference type="ARBA" id="ARBA00023004"/>
    </source>
</evidence>
<keyword evidence="8" id="KW-1185">Reference proteome</keyword>
<keyword evidence="5" id="KW-0411">Iron-sulfur</keyword>
<dbReference type="OrthoDB" id="9770306at2"/>
<evidence type="ECO:0000256" key="2">
    <source>
        <dbReference type="ARBA" id="ARBA00022723"/>
    </source>
</evidence>
<keyword evidence="1" id="KW-0004">4Fe-4S</keyword>
<dbReference type="RefSeq" id="WP_123185280.1">
    <property type="nucleotide sequence ID" value="NZ_CANPEU010000030.1"/>
</dbReference>
<dbReference type="PANTHER" id="PTHR42859:SF17">
    <property type="entry name" value="ELECTRON TRANSPORT PROTEIN HYDN-RELATED"/>
    <property type="match status" value="1"/>
</dbReference>
<evidence type="ECO:0000256" key="1">
    <source>
        <dbReference type="ARBA" id="ARBA00022485"/>
    </source>
</evidence>
<keyword evidence="4" id="KW-0408">Iron</keyword>
<dbReference type="Gene3D" id="3.30.70.20">
    <property type="match status" value="2"/>
</dbReference>
<feature type="domain" description="4Fe-4S ferredoxin-type" evidence="6">
    <location>
        <begin position="2"/>
        <end position="32"/>
    </location>
</feature>
<comment type="caution">
    <text evidence="7">The sequence shown here is derived from an EMBL/GenBank/DDBJ whole genome shotgun (WGS) entry which is preliminary data.</text>
</comment>
<evidence type="ECO:0000259" key="6">
    <source>
        <dbReference type="PROSITE" id="PS51379"/>
    </source>
</evidence>
<gene>
    <name evidence="7" type="ORF">E5982_04775</name>
</gene>
<dbReference type="GeneID" id="93356490"/>
<evidence type="ECO:0000256" key="3">
    <source>
        <dbReference type="ARBA" id="ARBA00022737"/>
    </source>
</evidence>
<dbReference type="Proteomes" id="UP000309454">
    <property type="component" value="Unassembled WGS sequence"/>
</dbReference>
<dbReference type="PANTHER" id="PTHR42859">
    <property type="entry name" value="OXIDOREDUCTASE"/>
    <property type="match status" value="1"/>
</dbReference>
<keyword evidence="3" id="KW-0677">Repeat</keyword>
<reference evidence="7 8" key="1">
    <citation type="submission" date="2019-04" db="EMBL/GenBank/DDBJ databases">
        <title>Microbes associate with the intestines of laboratory mice.</title>
        <authorList>
            <person name="Navarre W."/>
            <person name="Wong E."/>
            <person name="Huang K.C."/>
            <person name="Tropini C."/>
            <person name="Ng K."/>
            <person name="Yu B."/>
        </authorList>
    </citation>
    <scope>NUCLEOTIDE SEQUENCE [LARGE SCALE GENOMIC DNA]</scope>
    <source>
        <strain evidence="7 8">NM48_B13</strain>
    </source>
</reference>
<dbReference type="SUPFAM" id="SSF54862">
    <property type="entry name" value="4Fe-4S ferredoxins"/>
    <property type="match status" value="1"/>
</dbReference>
<dbReference type="PROSITE" id="PS51379">
    <property type="entry name" value="4FE4S_FER_2"/>
    <property type="match status" value="2"/>
</dbReference>
<dbReference type="GO" id="GO:0051539">
    <property type="term" value="F:4 iron, 4 sulfur cluster binding"/>
    <property type="evidence" value="ECO:0007669"/>
    <property type="project" value="UniProtKB-KW"/>
</dbReference>
<accession>A0A3N0AC80</accession>
<organism evidence="7 8">
    <name type="scientific">Parvibacter caecicola</name>
    <dbReference type="NCBI Taxonomy" id="747645"/>
    <lineage>
        <taxon>Bacteria</taxon>
        <taxon>Bacillati</taxon>
        <taxon>Actinomycetota</taxon>
        <taxon>Coriobacteriia</taxon>
        <taxon>Coriobacteriales</taxon>
        <taxon>Coriobacteriaceae</taxon>
        <taxon>Parvibacter</taxon>
    </lineage>
</organism>
<proteinExistence type="predicted"/>
<dbReference type="AlphaFoldDB" id="A0A3N0AC80"/>
<dbReference type="CDD" id="cd10563">
    <property type="entry name" value="CooF_like"/>
    <property type="match status" value="1"/>
</dbReference>
<dbReference type="InterPro" id="IPR017900">
    <property type="entry name" value="4Fe4S_Fe_S_CS"/>
</dbReference>
<evidence type="ECO:0000313" key="8">
    <source>
        <dbReference type="Proteomes" id="UP000309454"/>
    </source>
</evidence>
<dbReference type="Pfam" id="PF12800">
    <property type="entry name" value="Fer4_4"/>
    <property type="match status" value="1"/>
</dbReference>
<evidence type="ECO:0000313" key="7">
    <source>
        <dbReference type="EMBL" id="TJW11514.1"/>
    </source>
</evidence>
<protein>
    <submittedName>
        <fullName evidence="7">4Fe-4S dicluster domain-containing protein</fullName>
    </submittedName>
</protein>
<name>A0A3N0AC80_9ACTN</name>
<dbReference type="Pfam" id="PF13247">
    <property type="entry name" value="Fer4_11"/>
    <property type="match status" value="1"/>
</dbReference>
<dbReference type="InterPro" id="IPR017896">
    <property type="entry name" value="4Fe4S_Fe-S-bd"/>
</dbReference>
<keyword evidence="2" id="KW-0479">Metal-binding</keyword>